<dbReference type="GO" id="GO:0016491">
    <property type="term" value="F:oxidoreductase activity"/>
    <property type="evidence" value="ECO:0007669"/>
    <property type="project" value="InterPro"/>
</dbReference>
<sequence length="398" mass="44173">MRHVIIGAGGAGTAAAETISANSEDEVIVINREKVLPYSPAALPYYIEGTVNRNELFIWNWHFIRSSGIEYLMGREVVKVDTERKKVVLDNGEEIEYDRLLISTGAEPKIIPQFRRGNVIGVRSIEDADRLRKVRGRVIIIGAGPVAVETAIALKRIGADPIIICRSRILRRLFDEDISDIIRDVMILNGVKVLFEKSIELIGDPAEGIKAPCGVVYADLIVAALGVRPNMSFLDGRIKLGEHGGILTNERMETNVKDVYAAGDCAETRDLITGNYGIFAIWPLAREQGRVAGYNMMGIEKHYRGSINMNVITIFDKVFASIGTFTGARKEIWHGSHIAKLFIENGRLNGAQLVGKYALQYAGAVEYLVRSRRPVKIESMSDTKSFIREVWEKVKATA</sequence>
<dbReference type="InterPro" id="IPR023753">
    <property type="entry name" value="FAD/NAD-binding_dom"/>
</dbReference>
<dbReference type="EMBL" id="CP014750">
    <property type="protein sequence ID" value="AMQ19396.1"/>
    <property type="molecule type" value="Genomic_DNA"/>
</dbReference>
<dbReference type="Gene3D" id="3.50.50.60">
    <property type="entry name" value="FAD/NAD(P)-binding domain"/>
    <property type="match status" value="2"/>
</dbReference>
<evidence type="ECO:0000259" key="4">
    <source>
        <dbReference type="Pfam" id="PF07992"/>
    </source>
</evidence>
<evidence type="ECO:0000256" key="3">
    <source>
        <dbReference type="ARBA" id="ARBA00022827"/>
    </source>
</evidence>
<dbReference type="InterPro" id="IPR036188">
    <property type="entry name" value="FAD/NAD-bd_sf"/>
</dbReference>
<protein>
    <recommendedName>
        <fullName evidence="4">FAD/NAD(P)-binding domain-containing protein</fullName>
    </recommendedName>
</protein>
<proteinExistence type="predicted"/>
<dbReference type="KEGG" id="tpep:A0127_09610"/>
<evidence type="ECO:0000256" key="2">
    <source>
        <dbReference type="ARBA" id="ARBA00022630"/>
    </source>
</evidence>
<dbReference type="AlphaFoldDB" id="A0A142CX94"/>
<dbReference type="PANTHER" id="PTHR43429:SF3">
    <property type="entry name" value="NITRITE REDUCTASE [NAD(P)H]"/>
    <property type="match status" value="1"/>
</dbReference>
<dbReference type="InterPro" id="IPR050260">
    <property type="entry name" value="FAD-bd_OxRdtase"/>
</dbReference>
<evidence type="ECO:0000313" key="6">
    <source>
        <dbReference type="Proteomes" id="UP000073604"/>
    </source>
</evidence>
<comment type="cofactor">
    <cofactor evidence="1">
        <name>FAD</name>
        <dbReference type="ChEBI" id="CHEBI:57692"/>
    </cofactor>
</comment>
<gene>
    <name evidence="5" type="ORF">A0127_09610</name>
</gene>
<keyword evidence="3" id="KW-0274">FAD</keyword>
<organism evidence="5 6">
    <name type="scientific">Thermococcus peptonophilus</name>
    <dbReference type="NCBI Taxonomy" id="53952"/>
    <lineage>
        <taxon>Archaea</taxon>
        <taxon>Methanobacteriati</taxon>
        <taxon>Methanobacteriota</taxon>
        <taxon>Thermococci</taxon>
        <taxon>Thermococcales</taxon>
        <taxon>Thermococcaceae</taxon>
        <taxon>Thermococcus</taxon>
    </lineage>
</organism>
<reference evidence="6" key="1">
    <citation type="submission" date="2016-03" db="EMBL/GenBank/DDBJ databases">
        <authorList>
            <person name="Oger P.M."/>
        </authorList>
    </citation>
    <scope>NUCLEOTIDE SEQUENCE [LARGE SCALE GENOMIC DNA]</scope>
    <source>
        <strain evidence="6">OG-1</strain>
    </source>
</reference>
<feature type="domain" description="FAD/NAD(P)-binding" evidence="4">
    <location>
        <begin position="2"/>
        <end position="289"/>
    </location>
</feature>
<dbReference type="OrthoDB" id="28009at2157"/>
<dbReference type="Pfam" id="PF07992">
    <property type="entry name" value="Pyr_redox_2"/>
    <property type="match status" value="1"/>
</dbReference>
<accession>A0A142CX94</accession>
<dbReference type="PANTHER" id="PTHR43429">
    <property type="entry name" value="PYRIDINE NUCLEOTIDE-DISULFIDE OXIDOREDUCTASE DOMAIN-CONTAINING"/>
    <property type="match status" value="1"/>
</dbReference>
<dbReference type="SUPFAM" id="SSF51905">
    <property type="entry name" value="FAD/NAD(P)-binding domain"/>
    <property type="match status" value="2"/>
</dbReference>
<evidence type="ECO:0000256" key="1">
    <source>
        <dbReference type="ARBA" id="ARBA00001974"/>
    </source>
</evidence>
<dbReference type="RefSeq" id="WP_062390673.1">
    <property type="nucleotide sequence ID" value="NZ_CP014750.1"/>
</dbReference>
<name>A0A142CX94_9EURY</name>
<keyword evidence="2" id="KW-0285">Flavoprotein</keyword>
<evidence type="ECO:0000313" key="5">
    <source>
        <dbReference type="EMBL" id="AMQ19396.1"/>
    </source>
</evidence>
<dbReference type="GeneID" id="27140804"/>
<keyword evidence="6" id="KW-1185">Reference proteome</keyword>
<dbReference type="Proteomes" id="UP000073604">
    <property type="component" value="Chromosome"/>
</dbReference>
<dbReference type="PRINTS" id="PR00469">
    <property type="entry name" value="PNDRDTASEII"/>
</dbReference>
<dbReference type="PRINTS" id="PR00368">
    <property type="entry name" value="FADPNR"/>
</dbReference>
<dbReference type="STRING" id="53952.A0127_09610"/>